<gene>
    <name evidence="3" type="ORF">M0812_03053</name>
</gene>
<evidence type="ECO:0000256" key="2">
    <source>
        <dbReference type="SAM" id="SignalP"/>
    </source>
</evidence>
<dbReference type="Proteomes" id="UP001146793">
    <property type="component" value="Unassembled WGS sequence"/>
</dbReference>
<sequence length="235" mass="27222">MVSCFFSQLVFIFFLFSAAYCGHGFIVQTFLNDQHFNQTIFPFTNVTGITAEGDDGSFACSDYYFGLSSYDNPKTKIKDKYSCVTKFNITSVRDKLKDLKHISLRFVVDWPSKSSLTCETEIENPLEARQITIKLHYSVSWTFLAESYLFPINCSVTSDSIQKKGIDPNYFIIKTEKMSTNDRQVLSNYDWFWMCSLFVLPIVLLFCCGGVLFLCYRGFQIIFQKKNLRETKKNK</sequence>
<feature type="chain" id="PRO_5043361588" evidence="2">
    <location>
        <begin position="22"/>
        <end position="235"/>
    </location>
</feature>
<feature type="transmembrane region" description="Helical" evidence="1">
    <location>
        <begin position="191"/>
        <end position="216"/>
    </location>
</feature>
<proteinExistence type="predicted"/>
<keyword evidence="1" id="KW-0472">Membrane</keyword>
<keyword evidence="1" id="KW-1133">Transmembrane helix</keyword>
<comment type="caution">
    <text evidence="3">The sequence shown here is derived from an EMBL/GenBank/DDBJ whole genome shotgun (WGS) entry which is preliminary data.</text>
</comment>
<reference evidence="3" key="1">
    <citation type="submission" date="2022-08" db="EMBL/GenBank/DDBJ databases">
        <title>Novel sulphate-reducing endosymbionts in the free-living metamonad Anaeramoeba.</title>
        <authorList>
            <person name="Jerlstrom-Hultqvist J."/>
            <person name="Cepicka I."/>
            <person name="Gallot-Lavallee L."/>
            <person name="Salas-Leiva D."/>
            <person name="Curtis B.A."/>
            <person name="Zahonova K."/>
            <person name="Pipaliya S."/>
            <person name="Dacks J."/>
            <person name="Roger A.J."/>
        </authorList>
    </citation>
    <scope>NUCLEOTIDE SEQUENCE</scope>
    <source>
        <strain evidence="3">Busselton2</strain>
    </source>
</reference>
<evidence type="ECO:0000313" key="4">
    <source>
        <dbReference type="Proteomes" id="UP001146793"/>
    </source>
</evidence>
<keyword evidence="2" id="KW-0732">Signal</keyword>
<organism evidence="3 4">
    <name type="scientific">Anaeramoeba flamelloides</name>
    <dbReference type="NCBI Taxonomy" id="1746091"/>
    <lineage>
        <taxon>Eukaryota</taxon>
        <taxon>Metamonada</taxon>
        <taxon>Anaeramoebidae</taxon>
        <taxon>Anaeramoeba</taxon>
    </lineage>
</organism>
<accession>A0AAV7YU30</accession>
<evidence type="ECO:0000313" key="3">
    <source>
        <dbReference type="EMBL" id="KAJ3431372.1"/>
    </source>
</evidence>
<dbReference type="EMBL" id="JANTQA010000048">
    <property type="protein sequence ID" value="KAJ3431372.1"/>
    <property type="molecule type" value="Genomic_DNA"/>
</dbReference>
<protein>
    <submittedName>
        <fullName evidence="3">Uncharacterized protein</fullName>
    </submittedName>
</protein>
<feature type="signal peptide" evidence="2">
    <location>
        <begin position="1"/>
        <end position="21"/>
    </location>
</feature>
<keyword evidence="1" id="KW-0812">Transmembrane</keyword>
<name>A0AAV7YU30_9EUKA</name>
<evidence type="ECO:0000256" key="1">
    <source>
        <dbReference type="SAM" id="Phobius"/>
    </source>
</evidence>
<dbReference type="AlphaFoldDB" id="A0AAV7YU30"/>